<dbReference type="EMBL" id="BGKA01000345">
    <property type="protein sequence ID" value="GBH21696.1"/>
    <property type="molecule type" value="Genomic_DNA"/>
</dbReference>
<organism evidence="1 2">
    <name type="scientific">Pseudomonas syringae pv. actinidiae</name>
    <dbReference type="NCBI Taxonomy" id="103796"/>
    <lineage>
        <taxon>Bacteria</taxon>
        <taxon>Pseudomonadati</taxon>
        <taxon>Pseudomonadota</taxon>
        <taxon>Gammaproteobacteria</taxon>
        <taxon>Pseudomonadales</taxon>
        <taxon>Pseudomonadaceae</taxon>
        <taxon>Pseudomonas</taxon>
        <taxon>Pseudomonas syringae</taxon>
    </lineage>
</organism>
<dbReference type="Proteomes" id="UP000248291">
    <property type="component" value="Unassembled WGS sequence"/>
</dbReference>
<sequence>MAPTLLSSEGANLKSHLLWIFQQLTDLGKAPAPSDCRHVKPHVRG</sequence>
<gene>
    <name evidence="1" type="ORF">KPSA3_07748</name>
</gene>
<evidence type="ECO:0000313" key="2">
    <source>
        <dbReference type="Proteomes" id="UP000248291"/>
    </source>
</evidence>
<evidence type="ECO:0000313" key="1">
    <source>
        <dbReference type="EMBL" id="GBH21696.1"/>
    </source>
</evidence>
<proteinExistence type="predicted"/>
<dbReference type="AlphaFoldDB" id="A0AAN4QDR4"/>
<name>A0AAN4QDR4_PSESF</name>
<comment type="caution">
    <text evidence="1">The sequence shown here is derived from an EMBL/GenBank/DDBJ whole genome shotgun (WGS) entry which is preliminary data.</text>
</comment>
<protein>
    <submittedName>
        <fullName evidence="1">Uncharacterized protein</fullName>
    </submittedName>
</protein>
<accession>A0AAN4QDR4</accession>
<reference evidence="1 2" key="1">
    <citation type="submission" date="2018-04" db="EMBL/GenBank/DDBJ databases">
        <title>Draft genome sequence of Pseudomonas syringae pv. actinidiae biovar 3 strains isolated from kiwifruit in Kagawa prefecture.</title>
        <authorList>
            <person name="Tabuchi M."/>
            <person name="Saito M."/>
            <person name="Fujiwara S."/>
            <person name="Sasa N."/>
            <person name="Akimitsu K."/>
            <person name="Gomi K."/>
            <person name="Konishi-Sugita S."/>
            <person name="Hamano K."/>
            <person name="Kataoka I."/>
        </authorList>
    </citation>
    <scope>NUCLEOTIDE SEQUENCE [LARGE SCALE GENOMIC DNA]</scope>
    <source>
        <strain evidence="1 2">MAFF212211</strain>
    </source>
</reference>